<keyword evidence="8" id="KW-0812">Transmembrane</keyword>
<accession>A0A096C574</accession>
<dbReference type="InterPro" id="IPR004634">
    <property type="entry name" value="Pept_S49_pIV"/>
</dbReference>
<proteinExistence type="inferred from homology"/>
<dbReference type="InterPro" id="IPR004635">
    <property type="entry name" value="Pept_S49_SppA"/>
</dbReference>
<comment type="similarity">
    <text evidence="2">Belongs to the peptidase S49 family.</text>
</comment>
<dbReference type="EMBL" id="JRNR01000013">
    <property type="protein sequence ID" value="KGF50092.1"/>
    <property type="molecule type" value="Genomic_DNA"/>
</dbReference>
<evidence type="ECO:0000313" key="10">
    <source>
        <dbReference type="EMBL" id="KGF50092.1"/>
    </source>
</evidence>
<dbReference type="GO" id="GO:0016020">
    <property type="term" value="C:membrane"/>
    <property type="evidence" value="ECO:0007669"/>
    <property type="project" value="UniProtKB-SubCell"/>
</dbReference>
<name>A0A096C574_9BACT</name>
<keyword evidence="4" id="KW-0378">Hydrolase</keyword>
<comment type="caution">
    <text evidence="10">The sequence shown here is derived from an EMBL/GenBank/DDBJ whole genome shotgun (WGS) entry which is preliminary data.</text>
</comment>
<dbReference type="NCBIfam" id="TIGR00706">
    <property type="entry name" value="SppA_dom"/>
    <property type="match status" value="1"/>
</dbReference>
<sequence length="590" mass="65544">MKDFLKHVLATIIGIFLFGLITIAFAFISIVGMVLSTTDDKTEVKDNSVLVVNLSGQLTERVEENIFSQLRGEVQQGIGLDDFIKGLKEAKDDDKIKGIYIEAGLFSSNSYASLQEARNAILDFKKSGKWVVAYGDSYTQGAYYLASAADKVWLNPQGMIDWHGLATQRVYLKDMLGKFGIKMQVSKVGAYKSATETFTEEKMSDSDRAQTTAYLTSIWNNITKEVSNSRKVSVAKLNEYADSMITFAAPTDYIKYKMADKLLYTDQVKKEVKQLLGEEADADINQVSLADMKIDDTNLDDEKIAIYYAYGDIVDNQIAGLFGNNHVIAGKQVCSDLEEMMNDDNIKAVVIRINSGGGSAYASEQMWHQIMELKKVKPVVVSMGGYAASGGYYMSAPANWIVAEPTTITGSIGIFGMFPDYSGLATEKLGLKFDQVVTNKNAAFGSNVRPFNPEEMRMIQAYIDRGYATFKNRVAQGRKMTIQQVENLAQGHVYTGEDALKIKLVDQLGGLDVAVAKAAQLAQINDYCTQSYPKPTSWFEQIMEMEPTGNYLDEQLRAGLGNLYEPFSFLRTLNQQSAIQARLPYYININ</sequence>
<dbReference type="InterPro" id="IPR002142">
    <property type="entry name" value="Peptidase_S49"/>
</dbReference>
<evidence type="ECO:0000256" key="6">
    <source>
        <dbReference type="ARBA" id="ARBA00023136"/>
    </source>
</evidence>
<dbReference type="InterPro" id="IPR029045">
    <property type="entry name" value="ClpP/crotonase-like_dom_sf"/>
</dbReference>
<dbReference type="CDD" id="cd07023">
    <property type="entry name" value="S49_Sppa_N_C"/>
    <property type="match status" value="1"/>
</dbReference>
<dbReference type="PANTHER" id="PTHR33209">
    <property type="entry name" value="PROTEASE 4"/>
    <property type="match status" value="1"/>
</dbReference>
<feature type="domain" description="Peptidase S49" evidence="9">
    <location>
        <begin position="373"/>
        <end position="524"/>
    </location>
</feature>
<organism evidence="10 11">
    <name type="scientific">Prevotella disiens DNF00882</name>
    <dbReference type="NCBI Taxonomy" id="1401075"/>
    <lineage>
        <taxon>Bacteria</taxon>
        <taxon>Pseudomonadati</taxon>
        <taxon>Bacteroidota</taxon>
        <taxon>Bacteroidia</taxon>
        <taxon>Bacteroidales</taxon>
        <taxon>Prevotellaceae</taxon>
        <taxon>Prevotella</taxon>
    </lineage>
</organism>
<dbReference type="Gene3D" id="3.90.226.10">
    <property type="entry name" value="2-enoyl-CoA Hydratase, Chain A, domain 1"/>
    <property type="match status" value="2"/>
</dbReference>
<dbReference type="GO" id="GO:0006465">
    <property type="term" value="P:signal peptide processing"/>
    <property type="evidence" value="ECO:0007669"/>
    <property type="project" value="InterPro"/>
</dbReference>
<dbReference type="SUPFAM" id="SSF52096">
    <property type="entry name" value="ClpP/crotonase"/>
    <property type="match status" value="2"/>
</dbReference>
<evidence type="ECO:0000313" key="11">
    <source>
        <dbReference type="Proteomes" id="UP000029538"/>
    </source>
</evidence>
<reference evidence="10 11" key="1">
    <citation type="submission" date="2014-07" db="EMBL/GenBank/DDBJ databases">
        <authorList>
            <person name="McCorrison J."/>
            <person name="Sanka R."/>
            <person name="Torralba M."/>
            <person name="Gillis M."/>
            <person name="Haft D.H."/>
            <person name="Methe B."/>
            <person name="Sutton G."/>
            <person name="Nelson K.E."/>
        </authorList>
    </citation>
    <scope>NUCLEOTIDE SEQUENCE [LARGE SCALE GENOMIC DNA]</scope>
    <source>
        <strain evidence="10 11">DNF00882</strain>
    </source>
</reference>
<dbReference type="GO" id="GO:0008236">
    <property type="term" value="F:serine-type peptidase activity"/>
    <property type="evidence" value="ECO:0007669"/>
    <property type="project" value="UniProtKB-KW"/>
</dbReference>
<evidence type="ECO:0000256" key="1">
    <source>
        <dbReference type="ARBA" id="ARBA00004370"/>
    </source>
</evidence>
<feature type="domain" description="Peptidase S49" evidence="9">
    <location>
        <begin position="124"/>
        <end position="276"/>
    </location>
</feature>
<feature type="active site" description="Nucleophile" evidence="7">
    <location>
        <position position="389"/>
    </location>
</feature>
<evidence type="ECO:0000256" key="2">
    <source>
        <dbReference type="ARBA" id="ARBA00008683"/>
    </source>
</evidence>
<comment type="subcellular location">
    <subcellularLocation>
        <location evidence="1">Membrane</location>
    </subcellularLocation>
</comment>
<dbReference type="NCBIfam" id="TIGR00705">
    <property type="entry name" value="SppA_67K"/>
    <property type="match status" value="1"/>
</dbReference>
<dbReference type="PIRSF" id="PIRSF001217">
    <property type="entry name" value="Protease_4_SppA"/>
    <property type="match status" value="1"/>
</dbReference>
<keyword evidence="3" id="KW-0645">Protease</keyword>
<dbReference type="InterPro" id="IPR047217">
    <property type="entry name" value="S49_SppA_67K_type_N"/>
</dbReference>
<evidence type="ECO:0000256" key="4">
    <source>
        <dbReference type="ARBA" id="ARBA00022801"/>
    </source>
</evidence>
<evidence type="ECO:0000256" key="7">
    <source>
        <dbReference type="PIRSR" id="PIRSR001217-1"/>
    </source>
</evidence>
<dbReference type="Proteomes" id="UP000029538">
    <property type="component" value="Unassembled WGS sequence"/>
</dbReference>
<feature type="transmembrane region" description="Helical" evidence="8">
    <location>
        <begin position="12"/>
        <end position="35"/>
    </location>
</feature>
<protein>
    <submittedName>
        <fullName evidence="10">Signal peptidase</fullName>
    </submittedName>
</protein>
<dbReference type="AlphaFoldDB" id="A0A096C574"/>
<evidence type="ECO:0000256" key="8">
    <source>
        <dbReference type="SAM" id="Phobius"/>
    </source>
</evidence>
<dbReference type="PANTHER" id="PTHR33209:SF1">
    <property type="entry name" value="PEPTIDASE S49 DOMAIN-CONTAINING PROTEIN"/>
    <property type="match status" value="1"/>
</dbReference>
<dbReference type="CDD" id="cd07018">
    <property type="entry name" value="S49_SppA_67K_type"/>
    <property type="match status" value="1"/>
</dbReference>
<evidence type="ECO:0000256" key="3">
    <source>
        <dbReference type="ARBA" id="ARBA00022670"/>
    </source>
</evidence>
<dbReference type="Pfam" id="PF01343">
    <property type="entry name" value="Peptidase_S49"/>
    <property type="match status" value="2"/>
</dbReference>
<keyword evidence="6 8" id="KW-0472">Membrane</keyword>
<dbReference type="RefSeq" id="WP_036882440.1">
    <property type="nucleotide sequence ID" value="NZ_JRNR01000013.1"/>
</dbReference>
<gene>
    <name evidence="10" type="ORF">HMPREF0654_02495</name>
</gene>
<dbReference type="Gene3D" id="6.20.330.10">
    <property type="match status" value="1"/>
</dbReference>
<keyword evidence="8" id="KW-1133">Transmembrane helix</keyword>
<evidence type="ECO:0000259" key="9">
    <source>
        <dbReference type="Pfam" id="PF01343"/>
    </source>
</evidence>
<dbReference type="InterPro" id="IPR047272">
    <property type="entry name" value="S49_SppA_C"/>
</dbReference>
<evidence type="ECO:0000256" key="5">
    <source>
        <dbReference type="ARBA" id="ARBA00022825"/>
    </source>
</evidence>
<keyword evidence="5" id="KW-0720">Serine protease</keyword>
<feature type="active site" description="Proton donor/acceptor" evidence="7">
    <location>
        <position position="192"/>
    </location>
</feature>